<sequence length="271" mass="29374">MSATEEFPATEEITAAGIIPAVEVPEVEHMGSEVEVIPSTEIEDDIPDIEGTFAQDPNDNAPLEDMADVHDSYDAVLADVQEENVQAAVPELEVTSPAIKNASPTKTAGSGNEFAAEDEGDFDAVEAAESASAAIYSVSGSYMEEIWELYLELQAWEFCWRCHANPSLLQMRNTNVEDVTETKILEWKSVVQELMKEGFKLDFIFEHFPRFLETYSAKGIGVGVTAEAAYGVVAGAVDDVVVKVVDAVILEIIENASNLQEIPAVGETPVI</sequence>
<organism evidence="1">
    <name type="scientific">Fagus sylvatica</name>
    <name type="common">Beechnut</name>
    <dbReference type="NCBI Taxonomy" id="28930"/>
    <lineage>
        <taxon>Eukaryota</taxon>
        <taxon>Viridiplantae</taxon>
        <taxon>Streptophyta</taxon>
        <taxon>Embryophyta</taxon>
        <taxon>Tracheophyta</taxon>
        <taxon>Spermatophyta</taxon>
        <taxon>Magnoliopsida</taxon>
        <taxon>eudicotyledons</taxon>
        <taxon>Gunneridae</taxon>
        <taxon>Pentapetalae</taxon>
        <taxon>rosids</taxon>
        <taxon>fabids</taxon>
        <taxon>Fagales</taxon>
        <taxon>Fagaceae</taxon>
        <taxon>Fagus</taxon>
    </lineage>
</organism>
<dbReference type="EMBL" id="OIVN01000846">
    <property type="protein sequence ID" value="SPC86353.1"/>
    <property type="molecule type" value="Genomic_DNA"/>
</dbReference>
<reference evidence="1" key="1">
    <citation type="submission" date="2018-02" db="EMBL/GenBank/DDBJ databases">
        <authorList>
            <person name="Cohen D.B."/>
            <person name="Kent A.D."/>
        </authorList>
    </citation>
    <scope>NUCLEOTIDE SEQUENCE</scope>
</reference>
<protein>
    <submittedName>
        <fullName evidence="1">Uncharacterized protein</fullName>
    </submittedName>
</protein>
<evidence type="ECO:0000313" key="1">
    <source>
        <dbReference type="EMBL" id="SPC86353.1"/>
    </source>
</evidence>
<proteinExistence type="predicted"/>
<accession>A0A2N9FGQ9</accession>
<name>A0A2N9FGQ9_FAGSY</name>
<dbReference type="AlphaFoldDB" id="A0A2N9FGQ9"/>
<gene>
    <name evidence="1" type="ORF">FSB_LOCUS14235</name>
</gene>